<accession>A0ABQ6X2A4</accession>
<gene>
    <name evidence="2" type="ORF">BDV36DRAFT_242567</name>
</gene>
<evidence type="ECO:0000313" key="3">
    <source>
        <dbReference type="Proteomes" id="UP000325395"/>
    </source>
</evidence>
<keyword evidence="1" id="KW-0812">Transmembrane</keyword>
<reference evidence="2 3" key="1">
    <citation type="submission" date="2019-04" db="EMBL/GenBank/DDBJ databases">
        <authorList>
            <consortium name="DOE Joint Genome Institute"/>
            <person name="Mondo S."/>
            <person name="Kjaerbolling I."/>
            <person name="Vesth T."/>
            <person name="Frisvad J.C."/>
            <person name="Nybo J.L."/>
            <person name="Theobald S."/>
            <person name="Kildgaard S."/>
            <person name="Isbrandt T."/>
            <person name="Kuo A."/>
            <person name="Sato A."/>
            <person name="Lyhne E.K."/>
            <person name="Kogle M.E."/>
            <person name="Wiebenga A."/>
            <person name="Kun R.S."/>
            <person name="Lubbers R.J."/>
            <person name="Makela M.R."/>
            <person name="Barry K."/>
            <person name="Chovatia M."/>
            <person name="Clum A."/>
            <person name="Daum C."/>
            <person name="Haridas S."/>
            <person name="He G."/>
            <person name="LaButti K."/>
            <person name="Lipzen A."/>
            <person name="Riley R."/>
            <person name="Salamov A."/>
            <person name="Simmons B.A."/>
            <person name="Magnuson J.K."/>
            <person name="Henrissat B."/>
            <person name="Mortensen U.H."/>
            <person name="Larsen T.O."/>
            <person name="Devries R.P."/>
            <person name="Grigoriev I.V."/>
            <person name="Machida M."/>
            <person name="Baker S.E."/>
            <person name="Andersen M.R."/>
            <person name="Cantor M.N."/>
            <person name="Hua S.X."/>
        </authorList>
    </citation>
    <scope>NUCLEOTIDE SEQUENCE [LARGE SCALE GENOMIC DNA]</scope>
    <source>
        <strain evidence="2 3">CBS 117616</strain>
    </source>
</reference>
<proteinExistence type="predicted"/>
<protein>
    <submittedName>
        <fullName evidence="2">Uncharacterized protein</fullName>
    </submittedName>
</protein>
<feature type="transmembrane region" description="Helical" evidence="1">
    <location>
        <begin position="47"/>
        <end position="66"/>
    </location>
</feature>
<name>A0ABQ6X2A4_9EURO</name>
<keyword evidence="1" id="KW-0472">Membrane</keyword>
<sequence>MTHSDSKGSNGLSDHESFESIFFSGDRSRLAACGLVPRDGRCSLPQYNLFTCAMVFAYLPFALSALRKLIEFQCSGGNAVDLTDEFSRGVITTV</sequence>
<keyword evidence="1" id="KW-1133">Transmembrane helix</keyword>
<organism evidence="2 3">
    <name type="scientific">Aspergillus pseudocaelatus</name>
    <dbReference type="NCBI Taxonomy" id="1825620"/>
    <lineage>
        <taxon>Eukaryota</taxon>
        <taxon>Fungi</taxon>
        <taxon>Dikarya</taxon>
        <taxon>Ascomycota</taxon>
        <taxon>Pezizomycotina</taxon>
        <taxon>Eurotiomycetes</taxon>
        <taxon>Eurotiomycetidae</taxon>
        <taxon>Eurotiales</taxon>
        <taxon>Aspergillaceae</taxon>
        <taxon>Aspergillus</taxon>
        <taxon>Aspergillus subgen. Circumdati</taxon>
    </lineage>
</organism>
<keyword evidence="3" id="KW-1185">Reference proteome</keyword>
<evidence type="ECO:0000256" key="1">
    <source>
        <dbReference type="SAM" id="Phobius"/>
    </source>
</evidence>
<dbReference type="Proteomes" id="UP000325395">
    <property type="component" value="Unassembled WGS sequence"/>
</dbReference>
<evidence type="ECO:0000313" key="2">
    <source>
        <dbReference type="EMBL" id="KAE8423449.1"/>
    </source>
</evidence>
<dbReference type="EMBL" id="ML735688">
    <property type="protein sequence ID" value="KAE8423449.1"/>
    <property type="molecule type" value="Genomic_DNA"/>
</dbReference>